<accession>B4LT13</accession>
<gene>
    <name evidence="9" type="primary">Dvir\GJ10928</name>
    <name evidence="9" type="ORF">Dvir_GJ10928</name>
</gene>
<keyword evidence="5" id="KW-0333">Golgi apparatus</keyword>
<dbReference type="eggNOG" id="KOG1928">
    <property type="taxonomic scope" value="Eukaryota"/>
</dbReference>
<proteinExistence type="inferred from homology"/>
<keyword evidence="4" id="KW-0808">Transferase</keyword>
<dbReference type="SUPFAM" id="SSF53448">
    <property type="entry name" value="Nucleotide-diphospho-sugar transferases"/>
    <property type="match status" value="1"/>
</dbReference>
<name>B4LT13_DROVI</name>
<sequence>MDLNCSYRCSSNLVLSLPSFSIMMFLRLKSRLSPYLINKRHLVLVIVVAVVLGYSFIILILNERKFIKNITDTSEENKRETFVSGPQHAEEPATTIIEDILLSSSKPPPGKTIFFIESSCYRSESEYNMSSIKAHQACPIESAALHNPNFQVFLLFACPTHRNKSMPIIDALLSYKNVHFRSLNLDRYAQGTPIADWLKKGDLFKSRYLMFHLSDLLRLLTLYRFGGVYLDMDVLQLQSLEDEPLNYAGAERADSIGNSVISLEPNGFGHQLGELFLQDFHVNYNGDAWAHNGPMGLVRVMSEICGTNNVTLMVNNRQRCQGFKVFDVNAFYEVPWPQWPLFFNAESSNETLARTKNSRMVHIWNHIVTKWPLKTDSKSPYMHWAAQHCPRVVAATGELFY</sequence>
<evidence type="ECO:0000256" key="4">
    <source>
        <dbReference type="ARBA" id="ARBA00022679"/>
    </source>
</evidence>
<comment type="subcellular location">
    <subcellularLocation>
        <location evidence="1">Golgi apparatus membrane</location>
        <topology evidence="1">Single-pass type II membrane protein</topology>
    </subcellularLocation>
</comment>
<comment type="similarity">
    <text evidence="2">Belongs to the glycosyltransferase 32 family.</text>
</comment>
<dbReference type="InterPro" id="IPR029044">
    <property type="entry name" value="Nucleotide-diphossugar_trans"/>
</dbReference>
<dbReference type="InterPro" id="IPR007652">
    <property type="entry name" value="A1-4-GlycosylTfrase_dom"/>
</dbReference>
<dbReference type="EMBL" id="CH940649">
    <property type="protein sequence ID" value="EDW63844.2"/>
    <property type="molecule type" value="Genomic_DNA"/>
</dbReference>
<feature type="transmembrane region" description="Helical" evidence="7">
    <location>
        <begin position="42"/>
        <end position="61"/>
    </location>
</feature>
<dbReference type="Gene3D" id="3.90.550.20">
    <property type="match status" value="1"/>
</dbReference>
<organism evidence="9 10">
    <name type="scientific">Drosophila virilis</name>
    <name type="common">Fruit fly</name>
    <dbReference type="NCBI Taxonomy" id="7244"/>
    <lineage>
        <taxon>Eukaryota</taxon>
        <taxon>Metazoa</taxon>
        <taxon>Ecdysozoa</taxon>
        <taxon>Arthropoda</taxon>
        <taxon>Hexapoda</taxon>
        <taxon>Insecta</taxon>
        <taxon>Pterygota</taxon>
        <taxon>Neoptera</taxon>
        <taxon>Endopterygota</taxon>
        <taxon>Diptera</taxon>
        <taxon>Brachycera</taxon>
        <taxon>Muscomorpha</taxon>
        <taxon>Ephydroidea</taxon>
        <taxon>Drosophilidae</taxon>
        <taxon>Drosophila</taxon>
    </lineage>
</organism>
<dbReference type="Proteomes" id="UP000008792">
    <property type="component" value="Unassembled WGS sequence"/>
</dbReference>
<evidence type="ECO:0000256" key="7">
    <source>
        <dbReference type="SAM" id="Phobius"/>
    </source>
</evidence>
<keyword evidence="10" id="KW-1185">Reference proteome</keyword>
<dbReference type="PANTHER" id="PTHR12042:SF21">
    <property type="entry name" value="ALPHA1,4-GALACTOSYLTRANSFERASE 1-RELATED"/>
    <property type="match status" value="1"/>
</dbReference>
<dbReference type="InterPro" id="IPR007577">
    <property type="entry name" value="GlycoTrfase_DXD_sugar-bd_CS"/>
</dbReference>
<dbReference type="OrthoDB" id="409543at2759"/>
<feature type="domain" description="Alpha 1,4-glycosyltransferase" evidence="8">
    <location>
        <begin position="267"/>
        <end position="395"/>
    </location>
</feature>
<dbReference type="KEGG" id="dvi:6629105"/>
<keyword evidence="3" id="KW-0328">Glycosyltransferase</keyword>
<evidence type="ECO:0000313" key="10">
    <source>
        <dbReference type="Proteomes" id="UP000008792"/>
    </source>
</evidence>
<dbReference type="HOGENOM" id="CLU_049512_0_0_1"/>
<dbReference type="GO" id="GO:0006688">
    <property type="term" value="P:glycosphingolipid biosynthetic process"/>
    <property type="evidence" value="ECO:0007669"/>
    <property type="project" value="TreeGrafter"/>
</dbReference>
<dbReference type="GO" id="GO:0000139">
    <property type="term" value="C:Golgi membrane"/>
    <property type="evidence" value="ECO:0007669"/>
    <property type="project" value="UniProtKB-SubCell"/>
</dbReference>
<evidence type="ECO:0000256" key="5">
    <source>
        <dbReference type="ARBA" id="ARBA00023034"/>
    </source>
</evidence>
<evidence type="ECO:0000313" key="9">
    <source>
        <dbReference type="EMBL" id="EDW63844.2"/>
    </source>
</evidence>
<dbReference type="InterPro" id="IPR051981">
    <property type="entry name" value="Glycosyltransf_32"/>
</dbReference>
<keyword evidence="7" id="KW-0812">Transmembrane</keyword>
<dbReference type="Pfam" id="PF04572">
    <property type="entry name" value="Gb3_synth"/>
    <property type="match status" value="1"/>
</dbReference>
<evidence type="ECO:0000259" key="8">
    <source>
        <dbReference type="Pfam" id="PF04572"/>
    </source>
</evidence>
<evidence type="ECO:0000256" key="2">
    <source>
        <dbReference type="ARBA" id="ARBA00009003"/>
    </source>
</evidence>
<protein>
    <recommendedName>
        <fullName evidence="8">Alpha 1,4-glycosyltransferase domain-containing protein</fullName>
    </recommendedName>
</protein>
<dbReference type="AlphaFoldDB" id="B4LT13"/>
<evidence type="ECO:0000256" key="3">
    <source>
        <dbReference type="ARBA" id="ARBA00022676"/>
    </source>
</evidence>
<evidence type="ECO:0000256" key="6">
    <source>
        <dbReference type="ARBA" id="ARBA00023136"/>
    </source>
</evidence>
<reference evidence="9 10" key="1">
    <citation type="journal article" date="2007" name="Nature">
        <title>Evolution of genes and genomes on the Drosophila phylogeny.</title>
        <authorList>
            <consortium name="Drosophila 12 Genomes Consortium"/>
            <person name="Clark A.G."/>
            <person name="Eisen M.B."/>
            <person name="Smith D.R."/>
            <person name="Bergman C.M."/>
            <person name="Oliver B."/>
            <person name="Markow T.A."/>
            <person name="Kaufman T.C."/>
            <person name="Kellis M."/>
            <person name="Gelbart W."/>
            <person name="Iyer V.N."/>
            <person name="Pollard D.A."/>
            <person name="Sackton T.B."/>
            <person name="Larracuente A.M."/>
            <person name="Singh N.D."/>
            <person name="Abad J.P."/>
            <person name="Abt D.N."/>
            <person name="Adryan B."/>
            <person name="Aguade M."/>
            <person name="Akashi H."/>
            <person name="Anderson W.W."/>
            <person name="Aquadro C.F."/>
            <person name="Ardell D.H."/>
            <person name="Arguello R."/>
            <person name="Artieri C.G."/>
            <person name="Barbash D.A."/>
            <person name="Barker D."/>
            <person name="Barsanti P."/>
            <person name="Batterham P."/>
            <person name="Batzoglou S."/>
            <person name="Begun D."/>
            <person name="Bhutkar A."/>
            <person name="Blanco E."/>
            <person name="Bosak S.A."/>
            <person name="Bradley R.K."/>
            <person name="Brand A.D."/>
            <person name="Brent M.R."/>
            <person name="Brooks A.N."/>
            <person name="Brown R.H."/>
            <person name="Butlin R.K."/>
            <person name="Caggese C."/>
            <person name="Calvi B.R."/>
            <person name="Bernardo de Carvalho A."/>
            <person name="Caspi A."/>
            <person name="Castrezana S."/>
            <person name="Celniker S.E."/>
            <person name="Chang J.L."/>
            <person name="Chapple C."/>
            <person name="Chatterji S."/>
            <person name="Chinwalla A."/>
            <person name="Civetta A."/>
            <person name="Clifton S.W."/>
            <person name="Comeron J.M."/>
            <person name="Costello J.C."/>
            <person name="Coyne J.A."/>
            <person name="Daub J."/>
            <person name="David R.G."/>
            <person name="Delcher A.L."/>
            <person name="Delehaunty K."/>
            <person name="Do C.B."/>
            <person name="Ebling H."/>
            <person name="Edwards K."/>
            <person name="Eickbush T."/>
            <person name="Evans J.D."/>
            <person name="Filipski A."/>
            <person name="Findeiss S."/>
            <person name="Freyhult E."/>
            <person name="Fulton L."/>
            <person name="Fulton R."/>
            <person name="Garcia A.C."/>
            <person name="Gardiner A."/>
            <person name="Garfield D.A."/>
            <person name="Garvin B.E."/>
            <person name="Gibson G."/>
            <person name="Gilbert D."/>
            <person name="Gnerre S."/>
            <person name="Godfrey J."/>
            <person name="Good R."/>
            <person name="Gotea V."/>
            <person name="Gravely B."/>
            <person name="Greenberg A.J."/>
            <person name="Griffiths-Jones S."/>
            <person name="Gross S."/>
            <person name="Guigo R."/>
            <person name="Gustafson E.A."/>
            <person name="Haerty W."/>
            <person name="Hahn M.W."/>
            <person name="Halligan D.L."/>
            <person name="Halpern A.L."/>
            <person name="Halter G.M."/>
            <person name="Han M.V."/>
            <person name="Heger A."/>
            <person name="Hillier L."/>
            <person name="Hinrichs A.S."/>
            <person name="Holmes I."/>
            <person name="Hoskins R.A."/>
            <person name="Hubisz M.J."/>
            <person name="Hultmark D."/>
            <person name="Huntley M.A."/>
            <person name="Jaffe D.B."/>
            <person name="Jagadeeshan S."/>
            <person name="Jeck W.R."/>
            <person name="Johnson J."/>
            <person name="Jones C.D."/>
            <person name="Jordan W.C."/>
            <person name="Karpen G.H."/>
            <person name="Kataoka E."/>
            <person name="Keightley P.D."/>
            <person name="Kheradpour P."/>
            <person name="Kirkness E.F."/>
            <person name="Koerich L.B."/>
            <person name="Kristiansen K."/>
            <person name="Kudrna D."/>
            <person name="Kulathinal R.J."/>
            <person name="Kumar S."/>
            <person name="Kwok R."/>
            <person name="Lander E."/>
            <person name="Langley C.H."/>
            <person name="Lapoint R."/>
            <person name="Lazzaro B.P."/>
            <person name="Lee S.J."/>
            <person name="Levesque L."/>
            <person name="Li R."/>
            <person name="Lin C.F."/>
            <person name="Lin M.F."/>
            <person name="Lindblad-Toh K."/>
            <person name="Llopart A."/>
            <person name="Long M."/>
            <person name="Low L."/>
            <person name="Lozovsky E."/>
            <person name="Lu J."/>
            <person name="Luo M."/>
            <person name="Machado C.A."/>
            <person name="Makalowski W."/>
            <person name="Marzo M."/>
            <person name="Matsuda M."/>
            <person name="Matzkin L."/>
            <person name="McAllister B."/>
            <person name="McBride C.S."/>
            <person name="McKernan B."/>
            <person name="McKernan K."/>
            <person name="Mendez-Lago M."/>
            <person name="Minx P."/>
            <person name="Mollenhauer M.U."/>
            <person name="Montooth K."/>
            <person name="Mount S.M."/>
            <person name="Mu X."/>
            <person name="Myers E."/>
            <person name="Negre B."/>
            <person name="Newfeld S."/>
            <person name="Nielsen R."/>
            <person name="Noor M.A."/>
            <person name="O'Grady P."/>
            <person name="Pachter L."/>
            <person name="Papaceit M."/>
            <person name="Parisi M.J."/>
            <person name="Parisi M."/>
            <person name="Parts L."/>
            <person name="Pedersen J.S."/>
            <person name="Pesole G."/>
            <person name="Phillippy A.M."/>
            <person name="Ponting C.P."/>
            <person name="Pop M."/>
            <person name="Porcelli D."/>
            <person name="Powell J.R."/>
            <person name="Prohaska S."/>
            <person name="Pruitt K."/>
            <person name="Puig M."/>
            <person name="Quesneville H."/>
            <person name="Ram K.R."/>
            <person name="Rand D."/>
            <person name="Rasmussen M.D."/>
            <person name="Reed L.K."/>
            <person name="Reenan R."/>
            <person name="Reily A."/>
            <person name="Remington K.A."/>
            <person name="Rieger T.T."/>
            <person name="Ritchie M.G."/>
            <person name="Robin C."/>
            <person name="Rogers Y.H."/>
            <person name="Rohde C."/>
            <person name="Rozas J."/>
            <person name="Rubenfield M.J."/>
            <person name="Ruiz A."/>
            <person name="Russo S."/>
            <person name="Salzberg S.L."/>
            <person name="Sanchez-Gracia A."/>
            <person name="Saranga D.J."/>
            <person name="Sato H."/>
            <person name="Schaeffer S.W."/>
            <person name="Schatz M.C."/>
            <person name="Schlenke T."/>
            <person name="Schwartz R."/>
            <person name="Segarra C."/>
            <person name="Singh R.S."/>
            <person name="Sirot L."/>
            <person name="Sirota M."/>
            <person name="Sisneros N.B."/>
            <person name="Smith C.D."/>
            <person name="Smith T.F."/>
            <person name="Spieth J."/>
            <person name="Stage D.E."/>
            <person name="Stark A."/>
            <person name="Stephan W."/>
            <person name="Strausberg R.L."/>
            <person name="Strempel S."/>
            <person name="Sturgill D."/>
            <person name="Sutton G."/>
            <person name="Sutton G.G."/>
            <person name="Tao W."/>
            <person name="Teichmann S."/>
            <person name="Tobari Y.N."/>
            <person name="Tomimura Y."/>
            <person name="Tsolas J.M."/>
            <person name="Valente V.L."/>
            <person name="Venter E."/>
            <person name="Venter J.C."/>
            <person name="Vicario S."/>
            <person name="Vieira F.G."/>
            <person name="Vilella A.J."/>
            <person name="Villasante A."/>
            <person name="Walenz B."/>
            <person name="Wang J."/>
            <person name="Wasserman M."/>
            <person name="Watts T."/>
            <person name="Wilson D."/>
            <person name="Wilson R.K."/>
            <person name="Wing R.A."/>
            <person name="Wolfner M.F."/>
            <person name="Wong A."/>
            <person name="Wong G.K."/>
            <person name="Wu C.I."/>
            <person name="Wu G."/>
            <person name="Yamamoto D."/>
            <person name="Yang H.P."/>
            <person name="Yang S.P."/>
            <person name="Yorke J.A."/>
            <person name="Yoshida K."/>
            <person name="Zdobnov E."/>
            <person name="Zhang P."/>
            <person name="Zhang Y."/>
            <person name="Zimin A.V."/>
            <person name="Baldwin J."/>
            <person name="Abdouelleil A."/>
            <person name="Abdulkadir J."/>
            <person name="Abebe A."/>
            <person name="Abera B."/>
            <person name="Abreu J."/>
            <person name="Acer S.C."/>
            <person name="Aftuck L."/>
            <person name="Alexander A."/>
            <person name="An P."/>
            <person name="Anderson E."/>
            <person name="Anderson S."/>
            <person name="Arachi H."/>
            <person name="Azer M."/>
            <person name="Bachantsang P."/>
            <person name="Barry A."/>
            <person name="Bayul T."/>
            <person name="Berlin A."/>
            <person name="Bessette D."/>
            <person name="Bloom T."/>
            <person name="Blye J."/>
            <person name="Boguslavskiy L."/>
            <person name="Bonnet C."/>
            <person name="Boukhgalter B."/>
            <person name="Bourzgui I."/>
            <person name="Brown A."/>
            <person name="Cahill P."/>
            <person name="Channer S."/>
            <person name="Cheshatsang Y."/>
            <person name="Chuda L."/>
            <person name="Citroen M."/>
            <person name="Collymore A."/>
            <person name="Cooke P."/>
            <person name="Costello M."/>
            <person name="D'Aco K."/>
            <person name="Daza R."/>
            <person name="De Haan G."/>
            <person name="DeGray S."/>
            <person name="DeMaso C."/>
            <person name="Dhargay N."/>
            <person name="Dooley K."/>
            <person name="Dooley E."/>
            <person name="Doricent M."/>
            <person name="Dorje P."/>
            <person name="Dorjee K."/>
            <person name="Dupes A."/>
            <person name="Elong R."/>
            <person name="Falk J."/>
            <person name="Farina A."/>
            <person name="Faro S."/>
            <person name="Ferguson D."/>
            <person name="Fisher S."/>
            <person name="Foley C.D."/>
            <person name="Franke A."/>
            <person name="Friedrich D."/>
            <person name="Gadbois L."/>
            <person name="Gearin G."/>
            <person name="Gearin C.R."/>
            <person name="Giannoukos G."/>
            <person name="Goode T."/>
            <person name="Graham J."/>
            <person name="Grandbois E."/>
            <person name="Grewal S."/>
            <person name="Gyaltsen K."/>
            <person name="Hafez N."/>
            <person name="Hagos B."/>
            <person name="Hall J."/>
            <person name="Henson C."/>
            <person name="Hollinger A."/>
            <person name="Honan T."/>
            <person name="Huard M.D."/>
            <person name="Hughes L."/>
            <person name="Hurhula B."/>
            <person name="Husby M.E."/>
            <person name="Kamat A."/>
            <person name="Kanga B."/>
            <person name="Kashin S."/>
            <person name="Khazanovich D."/>
            <person name="Kisner P."/>
            <person name="Lance K."/>
            <person name="Lara M."/>
            <person name="Lee W."/>
            <person name="Lennon N."/>
            <person name="Letendre F."/>
            <person name="LeVine R."/>
            <person name="Lipovsky A."/>
            <person name="Liu X."/>
            <person name="Liu J."/>
            <person name="Liu S."/>
            <person name="Lokyitsang T."/>
            <person name="Lokyitsang Y."/>
            <person name="Lubonja R."/>
            <person name="Lui A."/>
            <person name="MacDonald P."/>
            <person name="Magnisalis V."/>
            <person name="Maru K."/>
            <person name="Matthews C."/>
            <person name="McCusker W."/>
            <person name="McDonough S."/>
            <person name="Mehta T."/>
            <person name="Meldrim J."/>
            <person name="Meneus L."/>
            <person name="Mihai O."/>
            <person name="Mihalev A."/>
            <person name="Mihova T."/>
            <person name="Mittelman R."/>
            <person name="Mlenga V."/>
            <person name="Montmayeur A."/>
            <person name="Mulrain L."/>
            <person name="Navidi A."/>
            <person name="Naylor J."/>
            <person name="Negash T."/>
            <person name="Nguyen T."/>
            <person name="Nguyen N."/>
            <person name="Nicol R."/>
            <person name="Norbu C."/>
            <person name="Norbu N."/>
            <person name="Novod N."/>
            <person name="O'Neill B."/>
            <person name="Osman S."/>
            <person name="Markiewicz E."/>
            <person name="Oyono O.L."/>
            <person name="Patti C."/>
            <person name="Phunkhang P."/>
            <person name="Pierre F."/>
            <person name="Priest M."/>
            <person name="Raghuraman S."/>
            <person name="Rege F."/>
            <person name="Reyes R."/>
            <person name="Rise C."/>
            <person name="Rogov P."/>
            <person name="Ross K."/>
            <person name="Ryan E."/>
            <person name="Settipalli S."/>
            <person name="Shea T."/>
            <person name="Sherpa N."/>
            <person name="Shi L."/>
            <person name="Shih D."/>
            <person name="Sparrow T."/>
            <person name="Spaulding J."/>
            <person name="Stalker J."/>
            <person name="Stange-Thomann N."/>
            <person name="Stavropoulos S."/>
            <person name="Stone C."/>
            <person name="Strader C."/>
            <person name="Tesfaye S."/>
            <person name="Thomson T."/>
            <person name="Thoulutsang Y."/>
            <person name="Thoulutsang D."/>
            <person name="Topham K."/>
            <person name="Topping I."/>
            <person name="Tsamla T."/>
            <person name="Vassiliev H."/>
            <person name="Vo A."/>
            <person name="Wangchuk T."/>
            <person name="Wangdi T."/>
            <person name="Weiand M."/>
            <person name="Wilkinson J."/>
            <person name="Wilson A."/>
            <person name="Yadav S."/>
            <person name="Young G."/>
            <person name="Yu Q."/>
            <person name="Zembek L."/>
            <person name="Zhong D."/>
            <person name="Zimmer A."/>
            <person name="Zwirko Z."/>
            <person name="Jaffe D.B."/>
            <person name="Alvarez P."/>
            <person name="Brockman W."/>
            <person name="Butler J."/>
            <person name="Chin C."/>
            <person name="Gnerre S."/>
            <person name="Grabherr M."/>
            <person name="Kleber M."/>
            <person name="Mauceli E."/>
            <person name="MacCallum I."/>
        </authorList>
    </citation>
    <scope>NUCLEOTIDE SEQUENCE [LARGE SCALE GENOMIC DNA]</scope>
    <source>
        <strain evidence="10">Tucson 15010-1051.87</strain>
    </source>
</reference>
<dbReference type="InParanoid" id="B4LT13"/>
<keyword evidence="6 7" id="KW-0472">Membrane</keyword>
<dbReference type="PANTHER" id="PTHR12042">
    <property type="entry name" value="LACTOSYLCERAMIDE 4-ALPHA-GALACTOSYLTRANSFERASE ALPHA- 1,4-GALACTOSYLTRANSFERASE"/>
    <property type="match status" value="1"/>
</dbReference>
<keyword evidence="7" id="KW-1133">Transmembrane helix</keyword>
<evidence type="ECO:0000256" key="1">
    <source>
        <dbReference type="ARBA" id="ARBA00004323"/>
    </source>
</evidence>
<dbReference type="GO" id="GO:0035248">
    <property type="term" value="F:alpha-1,4-N-acetylgalactosaminyltransferase activity"/>
    <property type="evidence" value="ECO:0007669"/>
    <property type="project" value="TreeGrafter"/>
</dbReference>
<dbReference type="Pfam" id="PF04488">
    <property type="entry name" value="Gly_transf_sug"/>
    <property type="match status" value="1"/>
</dbReference>